<dbReference type="InterPro" id="IPR002481">
    <property type="entry name" value="FUR"/>
</dbReference>
<evidence type="ECO:0000313" key="7">
    <source>
        <dbReference type="EMBL" id="MFD1788231.1"/>
    </source>
</evidence>
<keyword evidence="3" id="KW-0862">Zinc</keyword>
<organism evidence="7 8">
    <name type="scientific">Sphingomonas floccifaciens</name>
    <dbReference type="NCBI Taxonomy" id="1844115"/>
    <lineage>
        <taxon>Bacteria</taxon>
        <taxon>Pseudomonadati</taxon>
        <taxon>Pseudomonadota</taxon>
        <taxon>Alphaproteobacteria</taxon>
        <taxon>Sphingomonadales</taxon>
        <taxon>Sphingomonadaceae</taxon>
        <taxon>Sphingomonas</taxon>
    </lineage>
</organism>
<comment type="caution">
    <text evidence="7">The sequence shown here is derived from an EMBL/GenBank/DDBJ whole genome shotgun (WGS) entry which is preliminary data.</text>
</comment>
<evidence type="ECO:0000313" key="8">
    <source>
        <dbReference type="Proteomes" id="UP001597283"/>
    </source>
</evidence>
<evidence type="ECO:0000256" key="2">
    <source>
        <dbReference type="ARBA" id="ARBA00022491"/>
    </source>
</evidence>
<evidence type="ECO:0000256" key="5">
    <source>
        <dbReference type="ARBA" id="ARBA00023125"/>
    </source>
</evidence>
<dbReference type="Pfam" id="PF01475">
    <property type="entry name" value="FUR"/>
    <property type="match status" value="1"/>
</dbReference>
<reference evidence="8" key="1">
    <citation type="journal article" date="2019" name="Int. J. Syst. Evol. Microbiol.">
        <title>The Global Catalogue of Microorganisms (GCM) 10K type strain sequencing project: providing services to taxonomists for standard genome sequencing and annotation.</title>
        <authorList>
            <consortium name="The Broad Institute Genomics Platform"/>
            <consortium name="The Broad Institute Genome Sequencing Center for Infectious Disease"/>
            <person name="Wu L."/>
            <person name="Ma J."/>
        </authorList>
    </citation>
    <scope>NUCLEOTIDE SEQUENCE [LARGE SCALE GENOMIC DNA]</scope>
    <source>
        <strain evidence="8">Q85</strain>
    </source>
</reference>
<dbReference type="PANTHER" id="PTHR33202:SF6">
    <property type="entry name" value="ZINC UPTAKE REGULATION PROTEIN"/>
    <property type="match status" value="1"/>
</dbReference>
<protein>
    <submittedName>
        <fullName evidence="7">Fur family transcriptional regulator</fullName>
    </submittedName>
</protein>
<keyword evidence="2" id="KW-0678">Repressor</keyword>
<keyword evidence="6" id="KW-0804">Transcription</keyword>
<comment type="similarity">
    <text evidence="1">Belongs to the Fur family.</text>
</comment>
<dbReference type="EMBL" id="JBHUFC010000003">
    <property type="protein sequence ID" value="MFD1788231.1"/>
    <property type="molecule type" value="Genomic_DNA"/>
</dbReference>
<dbReference type="RefSeq" id="WP_380940616.1">
    <property type="nucleotide sequence ID" value="NZ_JBHUFC010000003.1"/>
</dbReference>
<dbReference type="Gene3D" id="1.10.10.10">
    <property type="entry name" value="Winged helix-like DNA-binding domain superfamily/Winged helix DNA-binding domain"/>
    <property type="match status" value="1"/>
</dbReference>
<dbReference type="InterPro" id="IPR036390">
    <property type="entry name" value="WH_DNA-bd_sf"/>
</dbReference>
<keyword evidence="5" id="KW-0238">DNA-binding</keyword>
<dbReference type="Gene3D" id="3.30.1490.190">
    <property type="match status" value="1"/>
</dbReference>
<dbReference type="SUPFAM" id="SSF46785">
    <property type="entry name" value="Winged helix' DNA-binding domain"/>
    <property type="match status" value="1"/>
</dbReference>
<keyword evidence="8" id="KW-1185">Reference proteome</keyword>
<dbReference type="Proteomes" id="UP001597283">
    <property type="component" value="Unassembled WGS sequence"/>
</dbReference>
<accession>A0ABW4NDW3</accession>
<proteinExistence type="inferred from homology"/>
<dbReference type="InterPro" id="IPR036388">
    <property type="entry name" value="WH-like_DNA-bd_sf"/>
</dbReference>
<dbReference type="PANTHER" id="PTHR33202">
    <property type="entry name" value="ZINC UPTAKE REGULATION PROTEIN"/>
    <property type="match status" value="1"/>
</dbReference>
<keyword evidence="4" id="KW-0805">Transcription regulation</keyword>
<evidence type="ECO:0000256" key="1">
    <source>
        <dbReference type="ARBA" id="ARBA00007957"/>
    </source>
</evidence>
<sequence length="183" mass="19349">MSTTAAILARGGGRLVPDRTEAYIGYMAHHHHHEHSGDALASAAEAALVKAGEQWTAMRAQVFDALAGFEKPASAYDIAEAVSKAQGRRVAANSVYRILDLFVGANLARRVESANAYVANAHPDCLHDCIFLVCDSCGQTTHIDDDRITDTVRAKASGAGFAPVRPVIEVRGTCATCGEGQAN</sequence>
<evidence type="ECO:0000256" key="3">
    <source>
        <dbReference type="ARBA" id="ARBA00022833"/>
    </source>
</evidence>
<evidence type="ECO:0000256" key="4">
    <source>
        <dbReference type="ARBA" id="ARBA00023015"/>
    </source>
</evidence>
<name>A0ABW4NDW3_9SPHN</name>
<dbReference type="InterPro" id="IPR043135">
    <property type="entry name" value="Fur_C"/>
</dbReference>
<gene>
    <name evidence="7" type="ORF">ACFSC3_11670</name>
</gene>
<evidence type="ECO:0000256" key="6">
    <source>
        <dbReference type="ARBA" id="ARBA00023163"/>
    </source>
</evidence>